<feature type="compositionally biased region" description="Polar residues" evidence="1">
    <location>
        <begin position="117"/>
        <end position="127"/>
    </location>
</feature>
<accession>A0A1T4QYF6</accession>
<keyword evidence="3" id="KW-1185">Reference proteome</keyword>
<proteinExistence type="predicted"/>
<reference evidence="3" key="1">
    <citation type="submission" date="2017-02" db="EMBL/GenBank/DDBJ databases">
        <authorList>
            <person name="Varghese N."/>
            <person name="Submissions S."/>
        </authorList>
    </citation>
    <scope>NUCLEOTIDE SEQUENCE [LARGE SCALE GENOMIC DNA]</scope>
    <source>
        <strain evidence="3">ATCC BAA-34</strain>
    </source>
</reference>
<dbReference type="Proteomes" id="UP000190102">
    <property type="component" value="Unassembled WGS sequence"/>
</dbReference>
<dbReference type="EMBL" id="FUWR01000015">
    <property type="protein sequence ID" value="SKA08398.1"/>
    <property type="molecule type" value="Genomic_DNA"/>
</dbReference>
<dbReference type="AlphaFoldDB" id="A0A1T4QYF6"/>
<name>A0A1T4QYF6_9BACT</name>
<evidence type="ECO:0000313" key="2">
    <source>
        <dbReference type="EMBL" id="SKA08398.1"/>
    </source>
</evidence>
<dbReference type="STRING" id="115783.SAMN02745119_02586"/>
<protein>
    <submittedName>
        <fullName evidence="2">Uncharacterized protein</fullName>
    </submittedName>
</protein>
<organism evidence="2 3">
    <name type="scientific">Trichlorobacter thiogenes</name>
    <dbReference type="NCBI Taxonomy" id="115783"/>
    <lineage>
        <taxon>Bacteria</taxon>
        <taxon>Pseudomonadati</taxon>
        <taxon>Thermodesulfobacteriota</taxon>
        <taxon>Desulfuromonadia</taxon>
        <taxon>Geobacterales</taxon>
        <taxon>Geobacteraceae</taxon>
        <taxon>Trichlorobacter</taxon>
    </lineage>
</organism>
<dbReference type="OrthoDB" id="5397649at2"/>
<feature type="region of interest" description="Disordered" evidence="1">
    <location>
        <begin position="108"/>
        <end position="127"/>
    </location>
</feature>
<gene>
    <name evidence="2" type="ORF">SAMN02745119_02586</name>
</gene>
<evidence type="ECO:0000256" key="1">
    <source>
        <dbReference type="SAM" id="MobiDB-lite"/>
    </source>
</evidence>
<sequence>MNAQPVQIVLFIMLLLAATSLPGDARYRHGGIWIGAPVWGAPYPYPYSYPYPYYYNVPPPVVIQQQPEIYIQKAPSTIPKQTYWYYCPSPQGYYPAIKECPKGWMRVVPTEPDNEENQQQPDLQPNQ</sequence>
<evidence type="ECO:0000313" key="3">
    <source>
        <dbReference type="Proteomes" id="UP000190102"/>
    </source>
</evidence>
<dbReference type="RefSeq" id="WP_078790841.1">
    <property type="nucleotide sequence ID" value="NZ_FUWR01000015.1"/>
</dbReference>